<keyword evidence="4" id="KW-0808">Transferase</keyword>
<dbReference type="InterPro" id="IPR036097">
    <property type="entry name" value="HisK_dim/P_sf"/>
</dbReference>
<proteinExistence type="predicted"/>
<dbReference type="Proteomes" id="UP001230986">
    <property type="component" value="Unassembled WGS sequence"/>
</dbReference>
<evidence type="ECO:0000259" key="7">
    <source>
        <dbReference type="PROSITE" id="PS50109"/>
    </source>
</evidence>
<sequence>MIWIPRLTSNWLGHPAKSVAQASAMGALPSFTPFTPTPTAVDPLSLERIVKHRVDAQTTELFQENQKLKQELTTLHRLIANAPVIVYAVDRKGRFTHIEGKGIEHIGLSEAVVGQSALELYQDQPYILENLRQALSGSEHSWIADYEGWVYEHRTSPLLQPTGEVAGFVGIATDITERVRAEDTLKLTQFSVERCADAIFWIAPDGKLLYVNREACRSLGYSRQQLLTKTIHDINPDLTEGAWAYHWNVLSRCGSLTIEAHHRTQTGRLFPVEMTINHLRFNGKEYHCAFVRDVSDRKQVLDALRQSKEKQTRLISSLRKQTSKLKNTLQELQQTQIQLIQTEKMSSLGQLVAGVAHEINNPVNFITGNLHYANAYIADVLAIVHLYQQHYPQPVPEIVELSENIEIEYILEDLPKLLGSMQLGADRIRQIVLSLRNFSRLDEAQKKPVDIHEGLDNTLLLLQHRLKEKSGALGIQLVKDYGKLPQIECYAGQLNQVFMNLLSNAIDALEEAVERGQFSAKPGGPQIWIRTERSHPDRITIRIGDNGPGIPPEVLQRLFDPFFTTKPVGKGTGLGLSISYQIVVERHRGQLRCVSEPGQGAEFVIEIPV</sequence>
<evidence type="ECO:0000256" key="4">
    <source>
        <dbReference type="ARBA" id="ARBA00022777"/>
    </source>
</evidence>
<dbReference type="Pfam" id="PF08448">
    <property type="entry name" value="PAS_4"/>
    <property type="match status" value="1"/>
</dbReference>
<comment type="catalytic activity">
    <reaction evidence="1">
        <text>ATP + protein L-histidine = ADP + protein N-phospho-L-histidine.</text>
        <dbReference type="EC" id="2.7.13.3"/>
    </reaction>
</comment>
<dbReference type="PANTHER" id="PTHR43065">
    <property type="entry name" value="SENSOR HISTIDINE KINASE"/>
    <property type="match status" value="1"/>
</dbReference>
<feature type="coiled-coil region" evidence="6">
    <location>
        <begin position="301"/>
        <end position="345"/>
    </location>
</feature>
<dbReference type="SUPFAM" id="SSF55874">
    <property type="entry name" value="ATPase domain of HSP90 chaperone/DNA topoisomerase II/histidine kinase"/>
    <property type="match status" value="1"/>
</dbReference>
<organism evidence="10 11">
    <name type="scientific">Geitlerinema calcuttense NRMC-F 0142</name>
    <dbReference type="NCBI Taxonomy" id="2922238"/>
    <lineage>
        <taxon>Bacteria</taxon>
        <taxon>Bacillati</taxon>
        <taxon>Cyanobacteriota</taxon>
        <taxon>Cyanophyceae</taxon>
        <taxon>Geitlerinematales</taxon>
        <taxon>Geitlerinemataceae</taxon>
        <taxon>Geitlerinema</taxon>
    </lineage>
</organism>
<dbReference type="SUPFAM" id="SSF55785">
    <property type="entry name" value="PYP-like sensor domain (PAS domain)"/>
    <property type="match status" value="2"/>
</dbReference>
<dbReference type="PROSITE" id="PS50109">
    <property type="entry name" value="HIS_KIN"/>
    <property type="match status" value="1"/>
</dbReference>
<dbReference type="PROSITE" id="PS50113">
    <property type="entry name" value="PAC"/>
    <property type="match status" value="1"/>
</dbReference>
<reference evidence="10 11" key="1">
    <citation type="submission" date="2023-06" db="EMBL/GenBank/DDBJ databases">
        <title>Whole genome sequence of Oscillatoria calcuttensis NRMC-F 0142.</title>
        <authorList>
            <person name="Shakena Fathima T."/>
            <person name="Muralitharan G."/>
            <person name="Thajuddin N."/>
        </authorList>
    </citation>
    <scope>NUCLEOTIDE SEQUENCE [LARGE SCALE GENOMIC DNA]</scope>
    <source>
        <strain evidence="10 11">NRMC-F 0142</strain>
    </source>
</reference>
<keyword evidence="11" id="KW-1185">Reference proteome</keyword>
<dbReference type="EC" id="2.7.13.3" evidence="2"/>
<keyword evidence="6" id="KW-0175">Coiled coil</keyword>
<gene>
    <name evidence="10" type="ORF">QQ055_07170</name>
</gene>
<dbReference type="EMBL" id="JASVEJ010000026">
    <property type="protein sequence ID" value="MDL5057243.1"/>
    <property type="molecule type" value="Genomic_DNA"/>
</dbReference>
<dbReference type="SMART" id="SM00091">
    <property type="entry name" value="PAS"/>
    <property type="match status" value="2"/>
</dbReference>
<name>A0ABT7LZ10_9CYAN</name>
<dbReference type="InterPro" id="IPR003594">
    <property type="entry name" value="HATPase_dom"/>
</dbReference>
<dbReference type="SUPFAM" id="SSF47384">
    <property type="entry name" value="Homodimeric domain of signal transducing histidine kinase"/>
    <property type="match status" value="1"/>
</dbReference>
<keyword evidence="5" id="KW-0902">Two-component regulatory system</keyword>
<evidence type="ECO:0000256" key="5">
    <source>
        <dbReference type="ARBA" id="ARBA00023012"/>
    </source>
</evidence>
<dbReference type="InterPro" id="IPR035965">
    <property type="entry name" value="PAS-like_dom_sf"/>
</dbReference>
<evidence type="ECO:0000313" key="10">
    <source>
        <dbReference type="EMBL" id="MDL5057243.1"/>
    </source>
</evidence>
<keyword evidence="3" id="KW-0597">Phosphoprotein</keyword>
<evidence type="ECO:0000259" key="8">
    <source>
        <dbReference type="PROSITE" id="PS50112"/>
    </source>
</evidence>
<dbReference type="InterPro" id="IPR000700">
    <property type="entry name" value="PAS-assoc_C"/>
</dbReference>
<feature type="domain" description="Histidine kinase" evidence="7">
    <location>
        <begin position="354"/>
        <end position="609"/>
    </location>
</feature>
<dbReference type="InterPro" id="IPR004358">
    <property type="entry name" value="Sig_transdc_His_kin-like_C"/>
</dbReference>
<evidence type="ECO:0000256" key="6">
    <source>
        <dbReference type="SAM" id="Coils"/>
    </source>
</evidence>
<evidence type="ECO:0000313" key="11">
    <source>
        <dbReference type="Proteomes" id="UP001230986"/>
    </source>
</evidence>
<dbReference type="InterPro" id="IPR013656">
    <property type="entry name" value="PAS_4"/>
</dbReference>
<dbReference type="InterPro" id="IPR036890">
    <property type="entry name" value="HATPase_C_sf"/>
</dbReference>
<dbReference type="PROSITE" id="PS50112">
    <property type="entry name" value="PAS"/>
    <property type="match status" value="1"/>
</dbReference>
<dbReference type="Gene3D" id="3.30.450.20">
    <property type="entry name" value="PAS domain"/>
    <property type="match status" value="2"/>
</dbReference>
<feature type="domain" description="PAC" evidence="9">
    <location>
        <begin position="136"/>
        <end position="187"/>
    </location>
</feature>
<dbReference type="Gene3D" id="3.30.565.10">
    <property type="entry name" value="Histidine kinase-like ATPase, C-terminal domain"/>
    <property type="match status" value="1"/>
</dbReference>
<feature type="domain" description="PAS" evidence="8">
    <location>
        <begin position="192"/>
        <end position="237"/>
    </location>
</feature>
<dbReference type="Gene3D" id="1.10.287.130">
    <property type="match status" value="1"/>
</dbReference>
<evidence type="ECO:0000256" key="1">
    <source>
        <dbReference type="ARBA" id="ARBA00000085"/>
    </source>
</evidence>
<evidence type="ECO:0000259" key="9">
    <source>
        <dbReference type="PROSITE" id="PS50113"/>
    </source>
</evidence>
<dbReference type="CDD" id="cd00130">
    <property type="entry name" value="PAS"/>
    <property type="match status" value="2"/>
</dbReference>
<dbReference type="RefSeq" id="WP_286004451.1">
    <property type="nucleotide sequence ID" value="NZ_JASVEJ010000026.1"/>
</dbReference>
<dbReference type="InterPro" id="IPR005467">
    <property type="entry name" value="His_kinase_dom"/>
</dbReference>
<dbReference type="Pfam" id="PF02518">
    <property type="entry name" value="HATPase_c"/>
    <property type="match status" value="1"/>
</dbReference>
<dbReference type="PANTHER" id="PTHR43065:SF50">
    <property type="entry name" value="HISTIDINE KINASE"/>
    <property type="match status" value="1"/>
</dbReference>
<dbReference type="PRINTS" id="PR00344">
    <property type="entry name" value="BCTRLSENSOR"/>
</dbReference>
<keyword evidence="4" id="KW-0418">Kinase</keyword>
<evidence type="ECO:0000256" key="2">
    <source>
        <dbReference type="ARBA" id="ARBA00012438"/>
    </source>
</evidence>
<dbReference type="InterPro" id="IPR000014">
    <property type="entry name" value="PAS"/>
</dbReference>
<accession>A0ABT7LZ10</accession>
<dbReference type="SMART" id="SM00387">
    <property type="entry name" value="HATPase_c"/>
    <property type="match status" value="1"/>
</dbReference>
<dbReference type="NCBIfam" id="TIGR00229">
    <property type="entry name" value="sensory_box"/>
    <property type="match status" value="2"/>
</dbReference>
<dbReference type="InterPro" id="IPR003661">
    <property type="entry name" value="HisK_dim/P_dom"/>
</dbReference>
<dbReference type="CDD" id="cd00082">
    <property type="entry name" value="HisKA"/>
    <property type="match status" value="1"/>
</dbReference>
<dbReference type="Pfam" id="PF13426">
    <property type="entry name" value="PAS_9"/>
    <property type="match status" value="1"/>
</dbReference>
<protein>
    <recommendedName>
        <fullName evidence="2">histidine kinase</fullName>
        <ecNumber evidence="2">2.7.13.3</ecNumber>
    </recommendedName>
</protein>
<evidence type="ECO:0000256" key="3">
    <source>
        <dbReference type="ARBA" id="ARBA00022553"/>
    </source>
</evidence>
<comment type="caution">
    <text evidence="10">The sequence shown here is derived from an EMBL/GenBank/DDBJ whole genome shotgun (WGS) entry which is preliminary data.</text>
</comment>